<name>A0A8J5VLV6_ZIZPA</name>
<evidence type="ECO:0000313" key="3">
    <source>
        <dbReference type="Proteomes" id="UP000729402"/>
    </source>
</evidence>
<protein>
    <submittedName>
        <fullName evidence="2">Uncharacterized protein</fullName>
    </submittedName>
</protein>
<dbReference type="EMBL" id="JAAALK010000289">
    <property type="protein sequence ID" value="KAG8049369.1"/>
    <property type="molecule type" value="Genomic_DNA"/>
</dbReference>
<gene>
    <name evidence="2" type="ORF">GUJ93_ZPchr0009g2184</name>
</gene>
<sequence length="220" mass="24033">MGDSCYGRRLSELLQEQQEPFLLRASVAKACAGVTKRRALGGIFCGSAVRRALLAGCFSCGARESFRRLRRAADMVELDDDVECARQLSPMSVLELHSDEESSAMPAGDYNPPSTSGKGSPPQDQTFIGAASPCFAFYKYGKICKTETGEHKKASKRGISSGERIAGDISRIPMLVQPDLSASVQQWRRLREEEISQVGASIEAMIFEDMRGEAVRDMLA</sequence>
<dbReference type="OrthoDB" id="642320at2759"/>
<dbReference type="PANTHER" id="PTHR36885">
    <property type="entry name" value="EXPRESSED PROTEIN"/>
    <property type="match status" value="1"/>
</dbReference>
<dbReference type="AlphaFoldDB" id="A0A8J5VLV6"/>
<dbReference type="PANTHER" id="PTHR36885:SF6">
    <property type="entry name" value="DUF4378 DOMAIN-CONTAINING PROTEIN"/>
    <property type="match status" value="1"/>
</dbReference>
<reference evidence="2" key="2">
    <citation type="submission" date="2021-02" db="EMBL/GenBank/DDBJ databases">
        <authorList>
            <person name="Kimball J.A."/>
            <person name="Haas M.W."/>
            <person name="Macchietto M."/>
            <person name="Kono T."/>
            <person name="Duquette J."/>
            <person name="Shao M."/>
        </authorList>
    </citation>
    <scope>NUCLEOTIDE SEQUENCE</scope>
    <source>
        <tissue evidence="2">Fresh leaf tissue</tissue>
    </source>
</reference>
<comment type="caution">
    <text evidence="2">The sequence shown here is derived from an EMBL/GenBank/DDBJ whole genome shotgun (WGS) entry which is preliminary data.</text>
</comment>
<accession>A0A8J5VLV6</accession>
<feature type="region of interest" description="Disordered" evidence="1">
    <location>
        <begin position="97"/>
        <end position="124"/>
    </location>
</feature>
<organism evidence="2 3">
    <name type="scientific">Zizania palustris</name>
    <name type="common">Northern wild rice</name>
    <dbReference type="NCBI Taxonomy" id="103762"/>
    <lineage>
        <taxon>Eukaryota</taxon>
        <taxon>Viridiplantae</taxon>
        <taxon>Streptophyta</taxon>
        <taxon>Embryophyta</taxon>
        <taxon>Tracheophyta</taxon>
        <taxon>Spermatophyta</taxon>
        <taxon>Magnoliopsida</taxon>
        <taxon>Liliopsida</taxon>
        <taxon>Poales</taxon>
        <taxon>Poaceae</taxon>
        <taxon>BOP clade</taxon>
        <taxon>Oryzoideae</taxon>
        <taxon>Oryzeae</taxon>
        <taxon>Zizaniinae</taxon>
        <taxon>Zizania</taxon>
    </lineage>
</organism>
<keyword evidence="3" id="KW-1185">Reference proteome</keyword>
<feature type="compositionally biased region" description="Polar residues" evidence="1">
    <location>
        <begin position="112"/>
        <end position="124"/>
    </location>
</feature>
<evidence type="ECO:0000313" key="2">
    <source>
        <dbReference type="EMBL" id="KAG8049369.1"/>
    </source>
</evidence>
<dbReference type="Proteomes" id="UP000729402">
    <property type="component" value="Unassembled WGS sequence"/>
</dbReference>
<reference evidence="2" key="1">
    <citation type="journal article" date="2021" name="bioRxiv">
        <title>Whole Genome Assembly and Annotation of Northern Wild Rice, Zizania palustris L., Supports a Whole Genome Duplication in the Zizania Genus.</title>
        <authorList>
            <person name="Haas M."/>
            <person name="Kono T."/>
            <person name="Macchietto M."/>
            <person name="Millas R."/>
            <person name="McGilp L."/>
            <person name="Shao M."/>
            <person name="Duquette J."/>
            <person name="Hirsch C.N."/>
            <person name="Kimball J."/>
        </authorList>
    </citation>
    <scope>NUCLEOTIDE SEQUENCE</scope>
    <source>
        <tissue evidence="2">Fresh leaf tissue</tissue>
    </source>
</reference>
<proteinExistence type="predicted"/>
<evidence type="ECO:0000256" key="1">
    <source>
        <dbReference type="SAM" id="MobiDB-lite"/>
    </source>
</evidence>